<dbReference type="GO" id="GO:0016705">
    <property type="term" value="F:oxidoreductase activity, acting on paired donors, with incorporation or reduction of molecular oxygen"/>
    <property type="evidence" value="ECO:0007669"/>
    <property type="project" value="UniProtKB-UniRule"/>
</dbReference>
<dbReference type="EC" id="1.14.-.-" evidence="1"/>
<dbReference type="GO" id="GO:0006400">
    <property type="term" value="P:tRNA modification"/>
    <property type="evidence" value="ECO:0007669"/>
    <property type="project" value="UniProtKB-UniRule"/>
</dbReference>
<gene>
    <name evidence="1" type="primary">trhO</name>
    <name evidence="3" type="ORF">H1W37_01825</name>
</gene>
<reference evidence="3 4" key="1">
    <citation type="submission" date="2020-07" db="EMBL/GenBank/DDBJ databases">
        <authorList>
            <person name="Li M."/>
        </authorList>
    </citation>
    <scope>NUCLEOTIDE SEQUENCE [LARGE SCALE GENOMIC DNA]</scope>
    <source>
        <strain evidence="3 4">DSM 23284</strain>
    </source>
</reference>
<name>A0A838XP63_9HYPH</name>
<evidence type="ECO:0000313" key="4">
    <source>
        <dbReference type="Proteomes" id="UP000559404"/>
    </source>
</evidence>
<dbReference type="Pfam" id="PF17773">
    <property type="entry name" value="UPF0176_N"/>
    <property type="match status" value="1"/>
</dbReference>
<dbReference type="InterPro" id="IPR040503">
    <property type="entry name" value="TRHO_N"/>
</dbReference>
<dbReference type="AlphaFoldDB" id="A0A838XP63"/>
<protein>
    <recommendedName>
        <fullName evidence="1">tRNA uridine(34) hydroxylase</fullName>
        <ecNumber evidence="1">1.14.-.-</ecNumber>
    </recommendedName>
    <alternativeName>
        <fullName evidence="1">tRNA hydroxylation protein O</fullName>
    </alternativeName>
</protein>
<dbReference type="InterPro" id="IPR036873">
    <property type="entry name" value="Rhodanese-like_dom_sf"/>
</dbReference>
<keyword evidence="4" id="KW-1185">Reference proteome</keyword>
<reference evidence="3 4" key="2">
    <citation type="submission" date="2020-08" db="EMBL/GenBank/DDBJ databases">
        <title>Stappia taiwanensis sp. nov., isolated from a coastal thermal spring.</title>
        <authorList>
            <person name="Kampfer P."/>
        </authorList>
    </citation>
    <scope>NUCLEOTIDE SEQUENCE [LARGE SCALE GENOMIC DNA]</scope>
    <source>
        <strain evidence="3 4">DSM 23284</strain>
    </source>
</reference>
<dbReference type="EMBL" id="JACEON010000002">
    <property type="protein sequence ID" value="MBA4610376.1"/>
    <property type="molecule type" value="Genomic_DNA"/>
</dbReference>
<dbReference type="PROSITE" id="PS50206">
    <property type="entry name" value="RHODANESE_3"/>
    <property type="match status" value="1"/>
</dbReference>
<comment type="function">
    <text evidence="1">Catalyzes oxygen-dependent 5-hydroxyuridine (ho5U) modification at position 34 in tRNAs.</text>
</comment>
<keyword evidence="1" id="KW-0819">tRNA processing</keyword>
<dbReference type="Gene3D" id="3.30.70.100">
    <property type="match status" value="1"/>
</dbReference>
<keyword evidence="1" id="KW-0560">Oxidoreductase</keyword>
<comment type="similarity">
    <text evidence="1">Belongs to the TrhO family.</text>
</comment>
<dbReference type="SMART" id="SM00450">
    <property type="entry name" value="RHOD"/>
    <property type="match status" value="1"/>
</dbReference>
<dbReference type="SUPFAM" id="SSF52821">
    <property type="entry name" value="Rhodanese/Cell cycle control phosphatase"/>
    <property type="match status" value="1"/>
</dbReference>
<accession>A0A838XP63</accession>
<dbReference type="Gene3D" id="3.40.250.10">
    <property type="entry name" value="Rhodanese-like domain"/>
    <property type="match status" value="1"/>
</dbReference>
<dbReference type="PANTHER" id="PTHR43268:SF3">
    <property type="entry name" value="RHODANESE-LIKE DOMAIN-CONTAINING PROTEIN 7-RELATED"/>
    <property type="match status" value="1"/>
</dbReference>
<dbReference type="HAMAP" id="MF_00469">
    <property type="entry name" value="TrhO"/>
    <property type="match status" value="1"/>
</dbReference>
<dbReference type="InterPro" id="IPR020936">
    <property type="entry name" value="TrhO"/>
</dbReference>
<dbReference type="Pfam" id="PF00581">
    <property type="entry name" value="Rhodanese"/>
    <property type="match status" value="1"/>
</dbReference>
<dbReference type="RefSeq" id="WP_181758584.1">
    <property type="nucleotide sequence ID" value="NZ_BMCR01000002.1"/>
</dbReference>
<dbReference type="CDD" id="cd01518">
    <property type="entry name" value="RHOD_YceA"/>
    <property type="match status" value="1"/>
</dbReference>
<dbReference type="GO" id="GO:0016740">
    <property type="term" value="F:transferase activity"/>
    <property type="evidence" value="ECO:0007669"/>
    <property type="project" value="UniProtKB-KW"/>
</dbReference>
<dbReference type="InterPro" id="IPR001763">
    <property type="entry name" value="Rhodanese-like_dom"/>
</dbReference>
<comment type="caution">
    <text evidence="3">The sequence shown here is derived from an EMBL/GenBank/DDBJ whole genome shotgun (WGS) entry which is preliminary data.</text>
</comment>
<feature type="domain" description="Rhodanese" evidence="2">
    <location>
        <begin position="123"/>
        <end position="217"/>
    </location>
</feature>
<dbReference type="NCBIfam" id="NF001136">
    <property type="entry name" value="PRK00142.1-4"/>
    <property type="match status" value="1"/>
</dbReference>
<proteinExistence type="inferred from homology"/>
<dbReference type="Proteomes" id="UP000559404">
    <property type="component" value="Unassembled WGS sequence"/>
</dbReference>
<comment type="catalytic activity">
    <reaction evidence="1">
        <text>uridine(34) in tRNA + AH2 + O2 = 5-hydroxyuridine(34) in tRNA + A + H2O</text>
        <dbReference type="Rhea" id="RHEA:64224"/>
        <dbReference type="Rhea" id="RHEA-COMP:11727"/>
        <dbReference type="Rhea" id="RHEA-COMP:13381"/>
        <dbReference type="ChEBI" id="CHEBI:13193"/>
        <dbReference type="ChEBI" id="CHEBI:15377"/>
        <dbReference type="ChEBI" id="CHEBI:15379"/>
        <dbReference type="ChEBI" id="CHEBI:17499"/>
        <dbReference type="ChEBI" id="CHEBI:65315"/>
        <dbReference type="ChEBI" id="CHEBI:136877"/>
    </reaction>
</comment>
<sequence>MSDVRISAFYHFTPLEDHEGLRAPLLDLCRAEGVRGSILLATEGVNGTIAGPEAGIAAVLAHLRSDPRLAELTEKASHAERMPFRRMKVRLKREIVSLGVEGIDPRRVVGTYVPPSDWNALIADPDVVLIDTRNDYEVAFGTFEGAVSPETRSFRSFPEWVRSARQVANKPKVAIFCTGGIRCEKASALLLEEGFGEVYHLEGGILNYLEKVPREESLWRGDCFVFDERIAVDHDLAPTWGREAPAEAHAVLPAEVIAETPRSDTEQV</sequence>
<evidence type="ECO:0000256" key="1">
    <source>
        <dbReference type="HAMAP-Rule" id="MF_00469"/>
    </source>
</evidence>
<keyword evidence="3" id="KW-0808">Transferase</keyword>
<evidence type="ECO:0000259" key="2">
    <source>
        <dbReference type="PROSITE" id="PS50206"/>
    </source>
</evidence>
<organism evidence="3 4">
    <name type="scientific">Stappia taiwanensis</name>
    <dbReference type="NCBI Taxonomy" id="992267"/>
    <lineage>
        <taxon>Bacteria</taxon>
        <taxon>Pseudomonadati</taxon>
        <taxon>Pseudomonadota</taxon>
        <taxon>Alphaproteobacteria</taxon>
        <taxon>Hyphomicrobiales</taxon>
        <taxon>Stappiaceae</taxon>
        <taxon>Stappia</taxon>
    </lineage>
</organism>
<evidence type="ECO:0000313" key="3">
    <source>
        <dbReference type="EMBL" id="MBA4610376.1"/>
    </source>
</evidence>
<dbReference type="PANTHER" id="PTHR43268">
    <property type="entry name" value="THIOSULFATE SULFURTRANSFERASE/RHODANESE-LIKE DOMAIN-CONTAINING PROTEIN 2"/>
    <property type="match status" value="1"/>
</dbReference>